<dbReference type="GO" id="GO:0046872">
    <property type="term" value="F:metal ion binding"/>
    <property type="evidence" value="ECO:0007669"/>
    <property type="project" value="UniProtKB-KW"/>
</dbReference>
<dbReference type="Gene3D" id="3.20.20.140">
    <property type="entry name" value="Metal-dependent hydrolases"/>
    <property type="match status" value="1"/>
</dbReference>
<dbReference type="EMBL" id="CAFBMC010000086">
    <property type="protein sequence ID" value="CAB4907064.1"/>
    <property type="molecule type" value="Genomic_DNA"/>
</dbReference>
<dbReference type="FunFam" id="3.20.20.140:FF:000005">
    <property type="entry name" value="TatD family hydrolase"/>
    <property type="match status" value="1"/>
</dbReference>
<evidence type="ECO:0000313" key="4">
    <source>
        <dbReference type="EMBL" id="CAB5038263.1"/>
    </source>
</evidence>
<evidence type="ECO:0000256" key="1">
    <source>
        <dbReference type="ARBA" id="ARBA00022723"/>
    </source>
</evidence>
<dbReference type="PANTHER" id="PTHR46124">
    <property type="entry name" value="D-AMINOACYL-TRNA DEACYLASE"/>
    <property type="match status" value="1"/>
</dbReference>
<accession>A0A6J7GJ06</accession>
<dbReference type="PANTHER" id="PTHR46124:SF2">
    <property type="entry name" value="D-AMINOACYL-TRNA DEACYLASE"/>
    <property type="match status" value="1"/>
</dbReference>
<dbReference type="SUPFAM" id="SSF51556">
    <property type="entry name" value="Metallo-dependent hydrolases"/>
    <property type="match status" value="1"/>
</dbReference>
<dbReference type="InterPro" id="IPR015991">
    <property type="entry name" value="TatD/YcfH-like"/>
</dbReference>
<dbReference type="GO" id="GO:0005829">
    <property type="term" value="C:cytosol"/>
    <property type="evidence" value="ECO:0007669"/>
    <property type="project" value="TreeGrafter"/>
</dbReference>
<dbReference type="NCBIfam" id="TIGR00010">
    <property type="entry name" value="YchF/TatD family DNA exonuclease"/>
    <property type="match status" value="1"/>
</dbReference>
<dbReference type="PROSITE" id="PS01091">
    <property type="entry name" value="TATD_3"/>
    <property type="match status" value="1"/>
</dbReference>
<dbReference type="AlphaFoldDB" id="A0A6J7GJ06"/>
<reference evidence="3" key="1">
    <citation type="submission" date="2020-05" db="EMBL/GenBank/DDBJ databases">
        <authorList>
            <person name="Chiriac C."/>
            <person name="Salcher M."/>
            <person name="Ghai R."/>
            <person name="Kavagutti S V."/>
        </authorList>
    </citation>
    <scope>NUCLEOTIDE SEQUENCE</scope>
</reference>
<sequence length="280" mass="30641">MTIASPEALAAPVIDTHCHLDIHDRHLHGGSMPDPDTLIELAAAVGVTRIMQIGCDLEAARLSIQLAKTRPALVVGVGLHPNEAPRIFEAEGRAGLDLAYEAIEEMAQDEVVRAVGETGLDYFRSDESTRPIQQESFRRHINIAKKIGKTLVIHDRESHQDVMDILMEEGAPDRVIFHCFSGDASMAKFCADQGWFISFSGVVTFKNATDLHEAAAIVPDDLILVETDAPYLTPVPNRGKPNASYLMPFTVRALASLRSVDEATMAGHLWNNAQRALGVW</sequence>
<dbReference type="EMBL" id="CAFBPZ010000044">
    <property type="protein sequence ID" value="CAB5038263.1"/>
    <property type="molecule type" value="Genomic_DNA"/>
</dbReference>
<dbReference type="InterPro" id="IPR018228">
    <property type="entry name" value="DNase_TatD-rel_CS"/>
</dbReference>
<dbReference type="GO" id="GO:0016788">
    <property type="term" value="F:hydrolase activity, acting on ester bonds"/>
    <property type="evidence" value="ECO:0007669"/>
    <property type="project" value="InterPro"/>
</dbReference>
<dbReference type="PIRSF" id="PIRSF005902">
    <property type="entry name" value="DNase_TatD"/>
    <property type="match status" value="1"/>
</dbReference>
<dbReference type="InterPro" id="IPR032466">
    <property type="entry name" value="Metal_Hydrolase"/>
</dbReference>
<proteinExistence type="predicted"/>
<organism evidence="3">
    <name type="scientific">freshwater metagenome</name>
    <dbReference type="NCBI Taxonomy" id="449393"/>
    <lineage>
        <taxon>unclassified sequences</taxon>
        <taxon>metagenomes</taxon>
        <taxon>ecological metagenomes</taxon>
    </lineage>
</organism>
<gene>
    <name evidence="3" type="ORF">UFOPK3495_01334</name>
    <name evidence="4" type="ORF">UFOPK4237_00795</name>
</gene>
<dbReference type="CDD" id="cd01310">
    <property type="entry name" value="TatD_DNAse"/>
    <property type="match status" value="1"/>
</dbReference>
<keyword evidence="1" id="KW-0479">Metal-binding</keyword>
<keyword evidence="2" id="KW-0378">Hydrolase</keyword>
<evidence type="ECO:0000313" key="3">
    <source>
        <dbReference type="EMBL" id="CAB4907064.1"/>
    </source>
</evidence>
<dbReference type="InterPro" id="IPR001130">
    <property type="entry name" value="TatD-like"/>
</dbReference>
<protein>
    <submittedName>
        <fullName evidence="3">Unannotated protein</fullName>
    </submittedName>
</protein>
<evidence type="ECO:0000256" key="2">
    <source>
        <dbReference type="ARBA" id="ARBA00022801"/>
    </source>
</evidence>
<dbReference type="GO" id="GO:0004536">
    <property type="term" value="F:DNA nuclease activity"/>
    <property type="evidence" value="ECO:0007669"/>
    <property type="project" value="InterPro"/>
</dbReference>
<dbReference type="Pfam" id="PF01026">
    <property type="entry name" value="TatD_DNase"/>
    <property type="match status" value="1"/>
</dbReference>
<dbReference type="PROSITE" id="PS01137">
    <property type="entry name" value="TATD_1"/>
    <property type="match status" value="1"/>
</dbReference>
<name>A0A6J7GJ06_9ZZZZ</name>